<dbReference type="CDD" id="cd07034">
    <property type="entry name" value="TPP_PYR_PFOR_IOR-alpha_like"/>
    <property type="match status" value="1"/>
</dbReference>
<reference evidence="4 5" key="1">
    <citation type="submission" date="2019-01" db="EMBL/GenBank/DDBJ databases">
        <title>Lactibacter flavus gen. nov., sp. nov., a novel bacterium of the family Propionibacteriaceae isolated from raw milk and dairy products.</title>
        <authorList>
            <person name="Huptas C."/>
            <person name="Wenning M."/>
            <person name="Breitenwieser F."/>
            <person name="Doll E."/>
            <person name="Von Neubeck M."/>
            <person name="Busse H.-J."/>
            <person name="Scherer S."/>
        </authorList>
    </citation>
    <scope>NUCLEOTIDE SEQUENCE [LARGE SCALE GENOMIC DNA]</scope>
    <source>
        <strain evidence="5">DSM 22130 / JCM 15804 / WR061</strain>
    </source>
</reference>
<dbReference type="SUPFAM" id="SSF53323">
    <property type="entry name" value="Pyruvate-ferredoxin oxidoreductase, PFOR, domain III"/>
    <property type="match status" value="1"/>
</dbReference>
<evidence type="ECO:0000259" key="2">
    <source>
        <dbReference type="Pfam" id="PF01558"/>
    </source>
</evidence>
<dbReference type="OrthoDB" id="9794954at2"/>
<gene>
    <name evidence="4" type="ORF">ET996_05455</name>
</gene>
<dbReference type="Gene3D" id="3.40.50.970">
    <property type="match status" value="1"/>
</dbReference>
<accession>A0A4V2JTA2</accession>
<dbReference type="InterPro" id="IPR022367">
    <property type="entry name" value="2-oxoacid/accept_OxRdtase_asu"/>
</dbReference>
<dbReference type="GO" id="GO:0006979">
    <property type="term" value="P:response to oxidative stress"/>
    <property type="evidence" value="ECO:0007669"/>
    <property type="project" value="TreeGrafter"/>
</dbReference>
<evidence type="ECO:0000313" key="5">
    <source>
        <dbReference type="Proteomes" id="UP000291933"/>
    </source>
</evidence>
<evidence type="ECO:0000313" key="4">
    <source>
        <dbReference type="EMBL" id="TBT95541.1"/>
    </source>
</evidence>
<dbReference type="InterPro" id="IPR009014">
    <property type="entry name" value="Transketo_C/PFOR_II"/>
</dbReference>
<feature type="domain" description="Pyruvate/ketoisovalerate oxidoreductase catalytic" evidence="2">
    <location>
        <begin position="19"/>
        <end position="208"/>
    </location>
</feature>
<dbReference type="Gene3D" id="3.40.50.920">
    <property type="match status" value="1"/>
</dbReference>
<dbReference type="InterPro" id="IPR029061">
    <property type="entry name" value="THDP-binding"/>
</dbReference>
<dbReference type="NCBIfam" id="TIGR03710">
    <property type="entry name" value="OAFO_sf"/>
    <property type="match status" value="1"/>
</dbReference>
<sequence>MTTLKTLDRVVIRFAGDSGDGMQLAGDRFTSDTVFVGNDFATLPAFPAEIRAPQGTVAGVSSFQLHFAGSDITTPGDAPDVLVAMNPAALRANLADLRRGGTLITDASEFTTRNLAKVGYATDPLTDGTLADYTVHAIDLTGLAIAASDGLGLARKEAARTKNMLALGLISWLFSRAPERTLDYLDRKFASKPTIRDANAAAFRAGYALGETLEGVAVRYEVPPAPAKPGTYRQISGNKALALGLMSAAAKADLDLFLGAYPITPATDILNELSGVKDQGVMTFQAEDEIAAIGAAIGASYAGQLGVTSTSGPGMSLKAEMIGLAVMLELPLVIVDVQRAGPSTGMPTRTEQSDLNLALHGRHGEAPLPVIAASSPGDCFHAAYEAARIAVEHRTPVILLSDGYLGNGAEPWLVPDLATLPAIEPTFATASDLVNGTFLPYRRDAKGARPWAIPGTAGLEHRIGGLEKADLTGAVSNDPDNHERMIALRQAKVDALAVPDLVVKDPDADADVLVVGWGSTWGPIDAAARRVRAAGGKVATAHLTHLNPLPANTGEVLRRYRRVIVAEMNTGQLLTVLRARYLVDAQPYTWVKGQPISPSRFSAHLLTVIAEEAS</sequence>
<dbReference type="Gene3D" id="3.40.920.10">
    <property type="entry name" value="Pyruvate-ferredoxin oxidoreductase, PFOR, domain III"/>
    <property type="match status" value="1"/>
</dbReference>
<dbReference type="InterPro" id="IPR050722">
    <property type="entry name" value="Pyruvate:ferred/Flavod_OxRd"/>
</dbReference>
<dbReference type="PANTHER" id="PTHR32154:SF20">
    <property type="entry name" value="2-OXOGLUTARATE OXIDOREDUCTASE SUBUNIT KORA"/>
    <property type="match status" value="1"/>
</dbReference>
<dbReference type="PANTHER" id="PTHR32154">
    <property type="entry name" value="PYRUVATE-FLAVODOXIN OXIDOREDUCTASE-RELATED"/>
    <property type="match status" value="1"/>
</dbReference>
<name>A0A4V2JTA2_PROTD</name>
<organism evidence="4 5">
    <name type="scientific">Propioniciclava tarda</name>
    <dbReference type="NCBI Taxonomy" id="433330"/>
    <lineage>
        <taxon>Bacteria</taxon>
        <taxon>Bacillati</taxon>
        <taxon>Actinomycetota</taxon>
        <taxon>Actinomycetes</taxon>
        <taxon>Propionibacteriales</taxon>
        <taxon>Propionibacteriaceae</taxon>
        <taxon>Propioniciclava</taxon>
    </lineage>
</organism>
<dbReference type="SUPFAM" id="SSF52518">
    <property type="entry name" value="Thiamin diphosphate-binding fold (THDP-binding)"/>
    <property type="match status" value="1"/>
</dbReference>
<dbReference type="EMBL" id="SDMR01000004">
    <property type="protein sequence ID" value="TBT95541.1"/>
    <property type="molecule type" value="Genomic_DNA"/>
</dbReference>
<evidence type="ECO:0000259" key="3">
    <source>
        <dbReference type="Pfam" id="PF01855"/>
    </source>
</evidence>
<dbReference type="GO" id="GO:0000287">
    <property type="term" value="F:magnesium ion binding"/>
    <property type="evidence" value="ECO:0007669"/>
    <property type="project" value="UniProtKB-ARBA"/>
</dbReference>
<comment type="caution">
    <text evidence="4">The sequence shown here is derived from an EMBL/GenBank/DDBJ whole genome shotgun (WGS) entry which is preliminary data.</text>
</comment>
<protein>
    <submittedName>
        <fullName evidence="4">2-oxoacid:acceptor oxidoreductase subunit alpha</fullName>
    </submittedName>
</protein>
<evidence type="ECO:0000256" key="1">
    <source>
        <dbReference type="ARBA" id="ARBA00023002"/>
    </source>
</evidence>
<dbReference type="SUPFAM" id="SSF52922">
    <property type="entry name" value="TK C-terminal domain-like"/>
    <property type="match status" value="1"/>
</dbReference>
<dbReference type="GO" id="GO:0016903">
    <property type="term" value="F:oxidoreductase activity, acting on the aldehyde or oxo group of donors"/>
    <property type="evidence" value="ECO:0007669"/>
    <property type="project" value="InterPro"/>
</dbReference>
<dbReference type="Pfam" id="PF01558">
    <property type="entry name" value="POR"/>
    <property type="match status" value="1"/>
</dbReference>
<proteinExistence type="predicted"/>
<dbReference type="Pfam" id="PF01855">
    <property type="entry name" value="POR_N"/>
    <property type="match status" value="1"/>
</dbReference>
<feature type="domain" description="Pyruvate flavodoxin/ferredoxin oxidoreductase pyrimidine binding" evidence="3">
    <location>
        <begin position="250"/>
        <end position="466"/>
    </location>
</feature>
<keyword evidence="5" id="KW-1185">Reference proteome</keyword>
<keyword evidence="1" id="KW-0560">Oxidoreductase</keyword>
<dbReference type="Proteomes" id="UP000291933">
    <property type="component" value="Unassembled WGS sequence"/>
</dbReference>
<dbReference type="FunFam" id="3.40.50.970:FF:000022">
    <property type="entry name" value="2-oxoglutarate ferredoxin oxidoreductase alpha subunit"/>
    <property type="match status" value="1"/>
</dbReference>
<dbReference type="AlphaFoldDB" id="A0A4V2JTA2"/>
<dbReference type="InterPro" id="IPR002880">
    <property type="entry name" value="Pyrv_Fd/Flavodoxin_OxRdtase_N"/>
</dbReference>
<dbReference type="InterPro" id="IPR019752">
    <property type="entry name" value="Pyrv/ketoisovalerate_OxRed_cat"/>
</dbReference>
<dbReference type="InterPro" id="IPR002869">
    <property type="entry name" value="Pyrv_flavodox_OxRed_cen"/>
</dbReference>